<dbReference type="GO" id="GO:0005764">
    <property type="term" value="C:lysosome"/>
    <property type="evidence" value="ECO:0007669"/>
    <property type="project" value="TreeGrafter"/>
</dbReference>
<evidence type="ECO:0000256" key="1">
    <source>
        <dbReference type="ARBA" id="ARBA00006270"/>
    </source>
</evidence>
<feature type="non-terminal residue" evidence="8">
    <location>
        <position position="1"/>
    </location>
</feature>
<dbReference type="STRING" id="33528.ENSGAFP00000013340"/>
<dbReference type="AlphaFoldDB" id="A0A315VA78"/>
<dbReference type="Pfam" id="PF00071">
    <property type="entry name" value="Ras"/>
    <property type="match status" value="1"/>
</dbReference>
<dbReference type="CDD" id="cd04107">
    <property type="entry name" value="Rab32_Rab38"/>
    <property type="match status" value="1"/>
</dbReference>
<evidence type="ECO:0000256" key="4">
    <source>
        <dbReference type="ARBA" id="ARBA00023288"/>
    </source>
</evidence>
<dbReference type="GO" id="GO:0045335">
    <property type="term" value="C:phagocytic vesicle"/>
    <property type="evidence" value="ECO:0007669"/>
    <property type="project" value="TreeGrafter"/>
</dbReference>
<comment type="caution">
    <text evidence="8">The sequence shown here is derived from an EMBL/GenBank/DDBJ whole genome shotgun (WGS) entry which is preliminary data.</text>
</comment>
<keyword evidence="5 7" id="KW-0636">Prenylation</keyword>
<evidence type="ECO:0000313" key="8">
    <source>
        <dbReference type="EMBL" id="PWA20275.1"/>
    </source>
</evidence>
<dbReference type="SUPFAM" id="SSF52540">
    <property type="entry name" value="P-loop containing nucleoside triphosphate hydrolases"/>
    <property type="match status" value="1"/>
</dbReference>
<keyword evidence="7" id="KW-0472">Membrane</keyword>
<dbReference type="PRINTS" id="PR00449">
    <property type="entry name" value="RASTRNSFRMNG"/>
</dbReference>
<keyword evidence="9" id="KW-1185">Reference proteome</keyword>
<proteinExistence type="inferred from homology"/>
<dbReference type="SMART" id="SM00173">
    <property type="entry name" value="RAS"/>
    <property type="match status" value="1"/>
</dbReference>
<sequence length="340" mass="37781">ETVTPRQQQQQQRPFLSHTVQTSVFHFSPRGHGSSPLRWIHAELSPSSVAMQTNHHKEHLYKILVIGDLGVGKTSIIKRYVHHNFSPNYRATIGVDFALKVLTWDQETVRLQLWDIAGQERFGNMTRVYYREAMGAFIVFDVTRPASFEAVTKWKEDLDSKLTLANGKNVATVLLANKCDQGREVLTNNGIKMDQFCQENGFVGWFETSAKENINIDEAANCLVKHIIANENDMLQSEVPDTITPQLEKDKGGTCSSCFRSHPLQPDQIRQLGLSRREGPVVTEPSVTAGTTANVEGAAIRGRDMPPPGLPHVAFQSPLLEYSSALGLGEGHLSPSSLTH</sequence>
<name>A0A315VA78_GAMAF</name>
<organism evidence="8 9">
    <name type="scientific">Gambusia affinis</name>
    <name type="common">Western mosquitofish</name>
    <name type="synonym">Heterandria affinis</name>
    <dbReference type="NCBI Taxonomy" id="33528"/>
    <lineage>
        <taxon>Eukaryota</taxon>
        <taxon>Metazoa</taxon>
        <taxon>Chordata</taxon>
        <taxon>Craniata</taxon>
        <taxon>Vertebrata</taxon>
        <taxon>Euteleostomi</taxon>
        <taxon>Actinopterygii</taxon>
        <taxon>Neopterygii</taxon>
        <taxon>Teleostei</taxon>
        <taxon>Neoteleostei</taxon>
        <taxon>Acanthomorphata</taxon>
        <taxon>Ovalentaria</taxon>
        <taxon>Atherinomorphae</taxon>
        <taxon>Cyprinodontiformes</taxon>
        <taxon>Poeciliidae</taxon>
        <taxon>Poeciliinae</taxon>
        <taxon>Gambusia</taxon>
    </lineage>
</organism>
<dbReference type="PROSITE" id="PS51419">
    <property type="entry name" value="RAB"/>
    <property type="match status" value="1"/>
</dbReference>
<comment type="function">
    <text evidence="7">The small GTPases Rab are key regulators in vesicle trafficking.</text>
</comment>
<reference evidence="8 9" key="1">
    <citation type="journal article" date="2018" name="G3 (Bethesda)">
        <title>A High-Quality Reference Genome for the Invasive Mosquitofish Gambusia affinis Using a Chicago Library.</title>
        <authorList>
            <person name="Hoffberg S.L."/>
            <person name="Troendle N.J."/>
            <person name="Glenn T.C."/>
            <person name="Mahmud O."/>
            <person name="Louha S."/>
            <person name="Chalopin D."/>
            <person name="Bennetzen J.L."/>
            <person name="Mauricio R."/>
        </authorList>
    </citation>
    <scope>NUCLEOTIDE SEQUENCE [LARGE SCALE GENOMIC DNA]</scope>
    <source>
        <strain evidence="8">NE01/NJP1002.9</strain>
        <tissue evidence="8">Muscle</tissue>
    </source>
</reference>
<dbReference type="Gene3D" id="3.40.50.300">
    <property type="entry name" value="P-loop containing nucleotide triphosphate hydrolases"/>
    <property type="match status" value="1"/>
</dbReference>
<dbReference type="GO" id="GO:0003924">
    <property type="term" value="F:GTPase activity"/>
    <property type="evidence" value="ECO:0007669"/>
    <property type="project" value="UniProtKB-UniRule"/>
</dbReference>
<comment type="similarity">
    <text evidence="1 7">Belongs to the small GTPase superfamily. Rab family.</text>
</comment>
<dbReference type="GO" id="GO:0016020">
    <property type="term" value="C:membrane"/>
    <property type="evidence" value="ECO:0007669"/>
    <property type="project" value="UniProtKB-SubCell"/>
</dbReference>
<dbReference type="InterPro" id="IPR001806">
    <property type="entry name" value="Small_GTPase"/>
</dbReference>
<evidence type="ECO:0000256" key="5">
    <source>
        <dbReference type="ARBA" id="ARBA00023289"/>
    </source>
</evidence>
<dbReference type="GO" id="GO:0005770">
    <property type="term" value="C:late endosome"/>
    <property type="evidence" value="ECO:0007669"/>
    <property type="project" value="TreeGrafter"/>
</dbReference>
<dbReference type="GO" id="GO:0005802">
    <property type="term" value="C:trans-Golgi network"/>
    <property type="evidence" value="ECO:0007669"/>
    <property type="project" value="UniProtKB-UniRule"/>
</dbReference>
<dbReference type="SMART" id="SM00175">
    <property type="entry name" value="RAB"/>
    <property type="match status" value="1"/>
</dbReference>
<evidence type="ECO:0000256" key="7">
    <source>
        <dbReference type="RuleBase" id="RU367128"/>
    </source>
</evidence>
<dbReference type="GO" id="GO:0008333">
    <property type="term" value="P:endosome to lysosome transport"/>
    <property type="evidence" value="ECO:0007669"/>
    <property type="project" value="TreeGrafter"/>
</dbReference>
<dbReference type="SMART" id="SM00174">
    <property type="entry name" value="RHO"/>
    <property type="match status" value="1"/>
</dbReference>
<keyword evidence="2 7" id="KW-0547">Nucleotide-binding</keyword>
<protein>
    <recommendedName>
        <fullName evidence="7">Ras-related protein Rab</fullName>
    </recommendedName>
</protein>
<dbReference type="PANTHER" id="PTHR47981:SF43">
    <property type="entry name" value="RAS-RELATED PROTEIN RAB"/>
    <property type="match status" value="1"/>
</dbReference>
<dbReference type="Proteomes" id="UP000250572">
    <property type="component" value="Unassembled WGS sequence"/>
</dbReference>
<keyword evidence="4 7" id="KW-0449">Lipoprotein</keyword>
<evidence type="ECO:0000313" key="9">
    <source>
        <dbReference type="Proteomes" id="UP000250572"/>
    </source>
</evidence>
<dbReference type="GO" id="GO:0005525">
    <property type="term" value="F:GTP binding"/>
    <property type="evidence" value="ECO:0007669"/>
    <property type="project" value="UniProtKB-UniRule"/>
</dbReference>
<feature type="non-terminal residue" evidence="8">
    <location>
        <position position="340"/>
    </location>
</feature>
<dbReference type="PROSITE" id="PS51421">
    <property type="entry name" value="RAS"/>
    <property type="match status" value="1"/>
</dbReference>
<evidence type="ECO:0000256" key="2">
    <source>
        <dbReference type="ARBA" id="ARBA00022741"/>
    </source>
</evidence>
<gene>
    <name evidence="8" type="ORF">CCH79_00003731</name>
</gene>
<accession>A0A315VA78</accession>
<keyword evidence="3 7" id="KW-0342">GTP-binding</keyword>
<dbReference type="InterPro" id="IPR027417">
    <property type="entry name" value="P-loop_NTPase"/>
</dbReference>
<dbReference type="GO" id="GO:0090385">
    <property type="term" value="P:phagosome-lysosome fusion"/>
    <property type="evidence" value="ECO:0007669"/>
    <property type="project" value="TreeGrafter"/>
</dbReference>
<dbReference type="NCBIfam" id="TIGR00231">
    <property type="entry name" value="small_GTP"/>
    <property type="match status" value="1"/>
</dbReference>
<dbReference type="InterPro" id="IPR030697">
    <property type="entry name" value="Rab29/Rab38/Rab32"/>
</dbReference>
<evidence type="ECO:0000256" key="6">
    <source>
        <dbReference type="ARBA" id="ARBA00046278"/>
    </source>
</evidence>
<dbReference type="InterPro" id="IPR005225">
    <property type="entry name" value="Small_GTP-bd"/>
</dbReference>
<dbReference type="EMBL" id="NHOQ01001971">
    <property type="protein sequence ID" value="PWA20275.1"/>
    <property type="molecule type" value="Genomic_DNA"/>
</dbReference>
<evidence type="ECO:0000256" key="3">
    <source>
        <dbReference type="ARBA" id="ARBA00023134"/>
    </source>
</evidence>
<dbReference type="PANTHER" id="PTHR47981">
    <property type="entry name" value="RAB FAMILY"/>
    <property type="match status" value="1"/>
</dbReference>
<comment type="subcellular location">
    <subcellularLocation>
        <location evidence="6">Endomembrane system</location>
        <topology evidence="6">Lipid-anchor</topology>
        <orientation evidence="6">Cytoplasmic side</orientation>
    </subcellularLocation>
    <subcellularLocation>
        <location evidence="7">Membrane</location>
        <topology evidence="7">Lipid-anchor</topology>
    </subcellularLocation>
</comment>
<dbReference type="SMART" id="SM00176">
    <property type="entry name" value="RAN"/>
    <property type="match status" value="1"/>
</dbReference>
<dbReference type="FunFam" id="3.40.50.300:FF:000222">
    <property type="entry name" value="RAB32, member RAS oncogene family"/>
    <property type="match status" value="1"/>
</dbReference>